<evidence type="ECO:0000313" key="1">
    <source>
        <dbReference type="EMBL" id="USV55815.1"/>
    </source>
</evidence>
<accession>A0AAE9MCF6</accession>
<dbReference type="InterPro" id="IPR006597">
    <property type="entry name" value="Sel1-like"/>
</dbReference>
<dbReference type="SUPFAM" id="SSF81901">
    <property type="entry name" value="HCP-like"/>
    <property type="match status" value="1"/>
</dbReference>
<dbReference type="AlphaFoldDB" id="A0AAE9MCF6"/>
<dbReference type="InterPro" id="IPR011990">
    <property type="entry name" value="TPR-like_helical_dom_sf"/>
</dbReference>
<organism evidence="1 2">
    <name type="scientific">Aeromonas encheleia</name>
    <dbReference type="NCBI Taxonomy" id="73010"/>
    <lineage>
        <taxon>Bacteria</taxon>
        <taxon>Pseudomonadati</taxon>
        <taxon>Pseudomonadota</taxon>
        <taxon>Gammaproteobacteria</taxon>
        <taxon>Aeromonadales</taxon>
        <taxon>Aeromonadaceae</taxon>
        <taxon>Aeromonas</taxon>
    </lineage>
</organism>
<proteinExistence type="predicted"/>
<gene>
    <name evidence="1" type="ORF">NHF51_10555</name>
</gene>
<dbReference type="Pfam" id="PF08238">
    <property type="entry name" value="Sel1"/>
    <property type="match status" value="3"/>
</dbReference>
<dbReference type="RefSeq" id="WP_252994352.1">
    <property type="nucleotide sequence ID" value="NZ_CP099717.1"/>
</dbReference>
<dbReference type="EMBL" id="CP099717">
    <property type="protein sequence ID" value="USV55815.1"/>
    <property type="molecule type" value="Genomic_DNA"/>
</dbReference>
<dbReference type="SMART" id="SM00671">
    <property type="entry name" value="SEL1"/>
    <property type="match status" value="3"/>
</dbReference>
<sequence>MTAAICLAHAYDTGLGLDGPPDRQKACFWFQKGAELGNADCQLNVGMMCEKGETVPQDYRQAAVWYRKAAEQGGKEAQRHLGYLYKNGFGVEQDYRQAYAWFSLAATKGDHAAIVSRDKMVKKLAPAALVEAQKLAFGYFELYRRC</sequence>
<dbReference type="InterPro" id="IPR052945">
    <property type="entry name" value="Mitotic_Regulator"/>
</dbReference>
<keyword evidence="2" id="KW-1185">Reference proteome</keyword>
<dbReference type="Gene3D" id="1.25.40.10">
    <property type="entry name" value="Tetratricopeptide repeat domain"/>
    <property type="match status" value="1"/>
</dbReference>
<dbReference type="Proteomes" id="UP001056890">
    <property type="component" value="Chromosome"/>
</dbReference>
<name>A0AAE9MCF6_9GAMM</name>
<evidence type="ECO:0000313" key="2">
    <source>
        <dbReference type="Proteomes" id="UP001056890"/>
    </source>
</evidence>
<protein>
    <submittedName>
        <fullName evidence="1">Sel1 repeat family protein</fullName>
    </submittedName>
</protein>
<reference evidence="1" key="1">
    <citation type="submission" date="2022-06" db="EMBL/GenBank/DDBJ databases">
        <title>Complete Genome of Aeromonas sp. Strain SOD01 Isolated from an Urban Freshwater Stream.</title>
        <authorList>
            <person name="Williams L.E."/>
            <person name="Brysgel T."/>
            <person name="Capestro E.M."/>
            <person name="Foltz G.V."/>
            <person name="Gardner A.E."/>
            <person name="Ingrassia J."/>
            <person name="Peterson E."/>
            <person name="Arruda J."/>
            <person name="Flaherty I."/>
            <person name="Hunt M."/>
            <person name="Pappas G."/>
            <person name="Ramsaran S."/>
            <person name="Rocha M."/>
        </authorList>
    </citation>
    <scope>NUCLEOTIDE SEQUENCE</scope>
    <source>
        <strain evidence="1">SOD01</strain>
    </source>
</reference>
<dbReference type="PANTHER" id="PTHR43628:SF1">
    <property type="entry name" value="CHITIN SYNTHASE REGULATORY FACTOR 2-RELATED"/>
    <property type="match status" value="1"/>
</dbReference>
<dbReference type="PANTHER" id="PTHR43628">
    <property type="entry name" value="ACTIVATOR OF C KINASE PROTEIN 1-RELATED"/>
    <property type="match status" value="1"/>
</dbReference>